<keyword evidence="2" id="KW-1185">Reference proteome</keyword>
<evidence type="ECO:0000313" key="1">
    <source>
        <dbReference type="EMBL" id="KAF7820883.1"/>
    </source>
</evidence>
<dbReference type="Proteomes" id="UP000634136">
    <property type="component" value="Unassembled WGS sequence"/>
</dbReference>
<proteinExistence type="predicted"/>
<dbReference type="AlphaFoldDB" id="A0A834TEZ4"/>
<name>A0A834TEZ4_9FABA</name>
<accession>A0A834TEZ4</accession>
<reference evidence="1" key="1">
    <citation type="submission" date="2020-09" db="EMBL/GenBank/DDBJ databases">
        <title>Genome-Enabled Discovery of Anthraquinone Biosynthesis in Senna tora.</title>
        <authorList>
            <person name="Kang S.-H."/>
            <person name="Pandey R.P."/>
            <person name="Lee C.-M."/>
            <person name="Sim J.-S."/>
            <person name="Jeong J.-T."/>
            <person name="Choi B.-S."/>
            <person name="Jung M."/>
            <person name="Ginzburg D."/>
            <person name="Zhao K."/>
            <person name="Won S.Y."/>
            <person name="Oh T.-J."/>
            <person name="Yu Y."/>
            <person name="Kim N.-H."/>
            <person name="Lee O.R."/>
            <person name="Lee T.-H."/>
            <person name="Bashyal P."/>
            <person name="Kim T.-S."/>
            <person name="Lee W.-H."/>
            <person name="Kawkins C."/>
            <person name="Kim C.-K."/>
            <person name="Kim J.S."/>
            <person name="Ahn B.O."/>
            <person name="Rhee S.Y."/>
            <person name="Sohng J.K."/>
        </authorList>
    </citation>
    <scope>NUCLEOTIDE SEQUENCE</scope>
    <source>
        <tissue evidence="1">Leaf</tissue>
    </source>
</reference>
<comment type="caution">
    <text evidence="1">The sequence shown here is derived from an EMBL/GenBank/DDBJ whole genome shotgun (WGS) entry which is preliminary data.</text>
</comment>
<sequence length="146" mass="16463">MINLQCYSSGSEVLAKEFQGGWRLSRWDFNAQVNIQSPRVITIYIPEFNGIFKGSDLALSRDASCDSKSVADAVTVHSSNCTTALRAWRSDVSTRHHKRRTNIEIAELACAALALSLSSLHCSHQQHHHCKYTAHSLERCHRINQR</sequence>
<organism evidence="1 2">
    <name type="scientific">Senna tora</name>
    <dbReference type="NCBI Taxonomy" id="362788"/>
    <lineage>
        <taxon>Eukaryota</taxon>
        <taxon>Viridiplantae</taxon>
        <taxon>Streptophyta</taxon>
        <taxon>Embryophyta</taxon>
        <taxon>Tracheophyta</taxon>
        <taxon>Spermatophyta</taxon>
        <taxon>Magnoliopsida</taxon>
        <taxon>eudicotyledons</taxon>
        <taxon>Gunneridae</taxon>
        <taxon>Pentapetalae</taxon>
        <taxon>rosids</taxon>
        <taxon>fabids</taxon>
        <taxon>Fabales</taxon>
        <taxon>Fabaceae</taxon>
        <taxon>Caesalpinioideae</taxon>
        <taxon>Cassia clade</taxon>
        <taxon>Senna</taxon>
    </lineage>
</organism>
<protein>
    <submittedName>
        <fullName evidence="1">Protein MEN-8</fullName>
    </submittedName>
</protein>
<dbReference type="EMBL" id="JAAIUW010000008">
    <property type="protein sequence ID" value="KAF7820883.1"/>
    <property type="molecule type" value="Genomic_DNA"/>
</dbReference>
<evidence type="ECO:0000313" key="2">
    <source>
        <dbReference type="Proteomes" id="UP000634136"/>
    </source>
</evidence>
<gene>
    <name evidence="1" type="ORF">G2W53_026338</name>
</gene>